<evidence type="ECO:0000259" key="1">
    <source>
        <dbReference type="Pfam" id="PF24342"/>
    </source>
</evidence>
<evidence type="ECO:0000259" key="2">
    <source>
        <dbReference type="Pfam" id="PF24343"/>
    </source>
</evidence>
<dbReference type="HOGENOM" id="CLU_1166729_0_0_1"/>
<name>G0P3W8_CAEBE</name>
<dbReference type="AlphaFoldDB" id="G0P3W8"/>
<gene>
    <name evidence="3" type="ORF">CAEBREN_29845</name>
</gene>
<dbReference type="InterPro" id="IPR057139">
    <property type="entry name" value="OB_DEPS-1_1st"/>
</dbReference>
<evidence type="ECO:0000313" key="4">
    <source>
        <dbReference type="Proteomes" id="UP000008068"/>
    </source>
</evidence>
<feature type="domain" description="P-granule-associated protein DEPS-1 first OB-fold" evidence="2">
    <location>
        <begin position="3"/>
        <end position="65"/>
    </location>
</feature>
<dbReference type="EMBL" id="GL380054">
    <property type="protein sequence ID" value="EGT44379.1"/>
    <property type="molecule type" value="Genomic_DNA"/>
</dbReference>
<proteinExistence type="predicted"/>
<organism evidence="4">
    <name type="scientific">Caenorhabditis brenneri</name>
    <name type="common">Nematode worm</name>
    <dbReference type="NCBI Taxonomy" id="135651"/>
    <lineage>
        <taxon>Eukaryota</taxon>
        <taxon>Metazoa</taxon>
        <taxon>Ecdysozoa</taxon>
        <taxon>Nematoda</taxon>
        <taxon>Chromadorea</taxon>
        <taxon>Rhabditida</taxon>
        <taxon>Rhabditina</taxon>
        <taxon>Rhabditomorpha</taxon>
        <taxon>Rhabditoidea</taxon>
        <taxon>Rhabditidae</taxon>
        <taxon>Peloderinae</taxon>
        <taxon>Caenorhabditis</taxon>
    </lineage>
</organism>
<dbReference type="InParanoid" id="G0P3W8"/>
<dbReference type="STRING" id="135651.G0P3W8"/>
<sequence length="238" mass="27219">MTRGIVITNGNAASTKVLVFETGYQSVRDFQVLPVQQKLKDGLKYGNCLEFSIPRGGQVVREYRKVRKVYETRLFDGEPQILLQGIMSPDRKVLWMCNIWPDLEIPFRLHQMAHPNVTVNAWGILKIRENQTLKYELHSFKETADSFQSLVRKAKWNEGQLGNLSVLYDPVEEKSQNKEYQSTLADTLTGMHGIVISKKIALVTSHPGYCFHRVVIRDGDNYPENGKDTSFNVCEVLI</sequence>
<dbReference type="Pfam" id="PF24342">
    <property type="entry name" value="OB_DEPS-1_2nd"/>
    <property type="match status" value="1"/>
</dbReference>
<dbReference type="Pfam" id="PF24343">
    <property type="entry name" value="OB_DEPS-1_1st"/>
    <property type="match status" value="1"/>
</dbReference>
<evidence type="ECO:0000313" key="3">
    <source>
        <dbReference type="EMBL" id="EGT44379.1"/>
    </source>
</evidence>
<protein>
    <submittedName>
        <fullName evidence="3">Uncharacterized protein</fullName>
    </submittedName>
</protein>
<feature type="domain" description="P-granule-associated protein DEPS-1 second OB-fold" evidence="1">
    <location>
        <begin position="69"/>
        <end position="146"/>
    </location>
</feature>
<dbReference type="InterPro" id="IPR057143">
    <property type="entry name" value="OB_DEPS-1_2nd"/>
</dbReference>
<keyword evidence="4" id="KW-1185">Reference proteome</keyword>
<accession>G0P3W8</accession>
<reference evidence="4" key="1">
    <citation type="submission" date="2011-07" db="EMBL/GenBank/DDBJ databases">
        <authorList>
            <consortium name="Caenorhabditis brenneri Sequencing and Analysis Consortium"/>
            <person name="Wilson R.K."/>
        </authorList>
    </citation>
    <scope>NUCLEOTIDE SEQUENCE [LARGE SCALE GENOMIC DNA]</scope>
    <source>
        <strain evidence="4">PB2801</strain>
    </source>
</reference>
<dbReference type="Proteomes" id="UP000008068">
    <property type="component" value="Unassembled WGS sequence"/>
</dbReference>
<dbReference type="eggNOG" id="ENOG502TGDH">
    <property type="taxonomic scope" value="Eukaryota"/>
</dbReference>
<dbReference type="OrthoDB" id="5806136at2759"/>